<dbReference type="Proteomes" id="UP000292935">
    <property type="component" value="Unassembled WGS sequence"/>
</dbReference>
<proteinExistence type="predicted"/>
<dbReference type="Gene3D" id="3.40.50.410">
    <property type="entry name" value="von Willebrand factor, type A domain"/>
    <property type="match status" value="1"/>
</dbReference>
<dbReference type="SMART" id="SM00327">
    <property type="entry name" value="VWA"/>
    <property type="match status" value="1"/>
</dbReference>
<name>A0A4Q2JV62_9MICO</name>
<evidence type="ECO:0000313" key="4">
    <source>
        <dbReference type="EMBL" id="RXZ51066.1"/>
    </source>
</evidence>
<reference evidence="4 5" key="1">
    <citation type="submission" date="2019-01" db="EMBL/GenBank/DDBJ databases">
        <authorList>
            <person name="Li J."/>
        </authorList>
    </citation>
    <scope>NUCLEOTIDE SEQUENCE [LARGE SCALE GENOMIC DNA]</scope>
    <source>
        <strain evidence="4 5">CCUG 35506</strain>
    </source>
</reference>
<dbReference type="Pfam" id="PF01345">
    <property type="entry name" value="DUF11"/>
    <property type="match status" value="1"/>
</dbReference>
<dbReference type="NCBIfam" id="TIGR01451">
    <property type="entry name" value="B_ant_repeat"/>
    <property type="match status" value="2"/>
</dbReference>
<organism evidence="4 5">
    <name type="scientific">Agromyces fucosus</name>
    <dbReference type="NCBI Taxonomy" id="41985"/>
    <lineage>
        <taxon>Bacteria</taxon>
        <taxon>Bacillati</taxon>
        <taxon>Actinomycetota</taxon>
        <taxon>Actinomycetes</taxon>
        <taxon>Micrococcales</taxon>
        <taxon>Microbacteriaceae</taxon>
        <taxon>Agromyces</taxon>
    </lineage>
</organism>
<keyword evidence="5" id="KW-1185">Reference proteome</keyword>
<dbReference type="SUPFAM" id="SSF53300">
    <property type="entry name" value="vWA-like"/>
    <property type="match status" value="1"/>
</dbReference>
<evidence type="ECO:0000256" key="2">
    <source>
        <dbReference type="SAM" id="Phobius"/>
    </source>
</evidence>
<feature type="compositionally biased region" description="Polar residues" evidence="1">
    <location>
        <begin position="75"/>
        <end position="92"/>
    </location>
</feature>
<dbReference type="InterPro" id="IPR036465">
    <property type="entry name" value="vWFA_dom_sf"/>
</dbReference>
<feature type="region of interest" description="Disordered" evidence="1">
    <location>
        <begin position="1878"/>
        <end position="1902"/>
    </location>
</feature>
<dbReference type="CDD" id="cd00198">
    <property type="entry name" value="vWFA"/>
    <property type="match status" value="1"/>
</dbReference>
<evidence type="ECO:0000256" key="1">
    <source>
        <dbReference type="SAM" id="MobiDB-lite"/>
    </source>
</evidence>
<feature type="compositionally biased region" description="Polar residues" evidence="1">
    <location>
        <begin position="1"/>
        <end position="10"/>
    </location>
</feature>
<keyword evidence="2" id="KW-1133">Transmembrane helix</keyword>
<accession>A0A4Q2JV62</accession>
<dbReference type="EMBL" id="SDPO01000001">
    <property type="protein sequence ID" value="RXZ51066.1"/>
    <property type="molecule type" value="Genomic_DNA"/>
</dbReference>
<feature type="compositionally biased region" description="Low complexity" evidence="1">
    <location>
        <begin position="56"/>
        <end position="73"/>
    </location>
</feature>
<gene>
    <name evidence="4" type="ORF">ESP57_04590</name>
</gene>
<feature type="transmembrane region" description="Helical" evidence="2">
    <location>
        <begin position="3110"/>
        <end position="3130"/>
    </location>
</feature>
<dbReference type="InterPro" id="IPR002035">
    <property type="entry name" value="VWF_A"/>
</dbReference>
<feature type="compositionally biased region" description="Basic residues" evidence="1">
    <location>
        <begin position="16"/>
        <end position="29"/>
    </location>
</feature>
<dbReference type="OrthoDB" id="134475at2"/>
<dbReference type="InterPro" id="IPR047589">
    <property type="entry name" value="DUF11_rpt"/>
</dbReference>
<comment type="caution">
    <text evidence="4">The sequence shown here is derived from an EMBL/GenBank/DDBJ whole genome shotgun (WGS) entry which is preliminary data.</text>
</comment>
<feature type="region of interest" description="Disordered" evidence="1">
    <location>
        <begin position="56"/>
        <end position="132"/>
    </location>
</feature>
<feature type="compositionally biased region" description="Low complexity" evidence="1">
    <location>
        <begin position="93"/>
        <end position="103"/>
    </location>
</feature>
<keyword evidence="2" id="KW-0812">Transmembrane</keyword>
<protein>
    <recommendedName>
        <fullName evidence="3">VWFA domain-containing protein</fullName>
    </recommendedName>
</protein>
<dbReference type="PROSITE" id="PS50234">
    <property type="entry name" value="VWFA"/>
    <property type="match status" value="1"/>
</dbReference>
<feature type="region of interest" description="Disordered" evidence="1">
    <location>
        <begin position="1"/>
        <end position="29"/>
    </location>
</feature>
<dbReference type="RefSeq" id="WP_129230681.1">
    <property type="nucleotide sequence ID" value="NZ_SDPO01000001.1"/>
</dbReference>
<dbReference type="InterPro" id="IPR001434">
    <property type="entry name" value="OmcB-like_DUF11"/>
</dbReference>
<feature type="domain" description="VWFA" evidence="3">
    <location>
        <begin position="413"/>
        <end position="600"/>
    </location>
</feature>
<evidence type="ECO:0000313" key="5">
    <source>
        <dbReference type="Proteomes" id="UP000292935"/>
    </source>
</evidence>
<evidence type="ECO:0000259" key="3">
    <source>
        <dbReference type="PROSITE" id="PS50234"/>
    </source>
</evidence>
<sequence>MNSWFGNTPNDDARPRRSRRQRVETRKRRATALVASLSVGALLAIGLPMTAFAEQAAEPAPDAATTSETQEATSGDESTSEAPSNETPASETPASETPASGEPASEEPSEAPTEAPAKEAPADPPAQAPPAQLKAPIDVTPMAIFPADTADCTTNCGNLSITNVVSGGAATPGQWTLHAVRSSNSDNYNFTSGQTRPVPRNNTYTLFADSGPANYTLTDFTCTTGGSGNQDPSWDEDDRTVTFSNTNGSPTQKFANCTFTHTYSGPATVNVQVGGTRTGISSVGGLGGVTLQLYTDNGGSFGSVINQPWATCVSTAAGVCTFTVPNANNSNFWVAQAVPGVPAGWSANDTLAVGETPASAAYRFRIADVDAGETLSSLADFMIATGNTANNASGGIWQNSLANPTRAQQCGVRIALVIDLSGSVAPNFTDLKNAAKGFVTALQGTPSQVGIFTFNNVAPATAGANLGITPVSTVAGANIVRNHIDSFSTPTEATNWDRGIYQVATSGTQYDIALVLTDGNPTVYANDEGPGSRTRFREVENGVFSANAVKALGTRVIAFGVGSGVGGSPDNLIAISGDQLNSDYFQSSSYDQAGTILRDLALGACQGSVSVVKQVVSSSSTGEQKTGQTPAGGWKFTAQPTTAGITPPTQEGTTAAGTGAVNLPLTFAGGTTNGTVKVTEDPQGHSIVQTGGKNAVCTDQATGNAITVSNEANGFSIPVSSTQAVTCNVWNRPPLPQSNFSVNKVWVVNGTTYQHGNQPPGLTAQLTVGGVNAPWVTTQGPLPANTVVSLNETTGVGSRDLCTITDRKVTLANGQVPANGALPFSPTLQPGDNSYTITNTVTCDSQLTLKKTVANGGVAANTWNLDAVAPGGALAGPNGATGTAGATALVTPNVTYPLTESGDPRYVQTLGLNAVPIPGSSGSWDCVQVNAQGVVVPGFADGLNGGVTVPLGFRVQCTAVNQTAQLTLVKSVEQLDGADAEPGDWNLVATPSGSIPGLGPVQTTSGNTVLVRPGTSYTISETGGPAGYEQLSIQCKTSPNGQYVTTTTITLTALAQGTCVITNKPIPPQLKLTKVVTGNVALPTSWNLAAKVGATIVAQGDGGTAGFVDVPAGETIALSESTALPNADQFQAGTWLCSTNGGAAVPGPSVSPLAPGDKVDCTVTNTLKAITPTIVKNAAVPTPNADGVSWDIGYDIVVTNPSAFQDLTYSLTDTLDFGANVTVNSANYQRTLPAPPGSLTPWNVAFGSEQAFAGEPSLVKGTSHTWHVTVNATVAPGADFGGTSPTACDAGTPGTVGFLNTAVMTVGGVDYPAQDCSIPVKPTITKVGGTAVDNGDGTWTLPYTITVTNPSATTSVQYDLDDTLGYPASVDVLDRTVTPPAGVTVVPGWTGVAGHTLLADNVTLAGTAGVDTHVYTVAVKVAIGADAPALLCPNLDNTAKVTAGNQSGSATGCVSIDKPTIVHDKTVVAGSVSQAADGTWSIAYDITVTNTGAIGGVYDLVDATKFGAGVDVSGASYTLAKNGGAPAPWTDGAALATGAYLAAGDPDPSDVYRITVTGIVLTGPTPLPSQTACPGPNANAAAFNNAATLTVAGVPTVDTACDAPSVPTIVKSGATAAQQPDSSWNVTYTLTVSNTAPGAKPSYYSLDDEPGFPAGVEFHSYQVDGGPVESYAGGSIEVVGSTAIAAGATHVYTIVLNVDVPSGSVPGADLKCVPTAPTAGKGFFNTAVLTSGQFELEDSDCIDITDGGVPTVVKGDPTVVQGADGVWTITYPITVTGNADFITKYTLADTLKFGPEIDVLTAAWSGTTSGSWADPEADPTATLVSSPRTIGVDVVEEFTVTVTANVDKAAFADPATDTCTPSQEAPNVGFLNEAELTSGTSTQTDTGCGVPAEPEVTKSTTGSVTKVGDHWEASYTITVKNTSPSQGLVYDLDDVPDFADAATITARTVTSSDATVDPDWNTIPVETDSIVANQALPGGASDVFTVLVKFTVESTPSDPSLSCEEQGLLNTATVTSGDTYTDDACFDVPVVVVLEKMWTINGGSPIEWDSPSLPAGFTAQATLDGQNVPWSIEQGPYVDGAEVTVDEGEVLVPNGCVADDPIGVGDKTLAGTVSTYTVTNPVTCTQTVSLEKHVDNLHGGAAVPVDWSVSGTNVGDDSDTFTGAGTSSGPVKLGVGYTLNEVSTSYENGIEYTVSATWSCISPQGEDAFTLVQVPGSTSATLTVTELGASVDCDITNTDVAPKLTLEKKVMPPEIAPDFPATLWTLAAADGANPPVVTGDGTATGTVDSNLAYTLSEAADFAGDDEFTPSLWSCVSTNGVEPLVLDAADGDVALQPGQEVTCEITNTAAPATYRLDKEVVSTVQNADGTWTIDYKITVTDESVVSAVTYDLSDTLADFGEGITVSEATWTGPGGSSGSWLDPAIEPTEELANNVILTAGEVTHEYFVTVEATVTEDAWDDETVECTEGEGGFRNTAILTVGDLPTEDSACDEPGRASAEKTVVGSPTDNLDGTFTVAYEIVVTADPDKDLSYDLSDEPAFPAGTTFTATAEDPNGDPVAGWTGTGDDTVLAEARQILAGVDQTWSITAVVDITGITDIDLATCVETQSGHGFFNGALFTSGTIETPISGCVDIPIVEVGIVKTAVLPDGVDAVEAGTDDNTFNWVLTVTNNGPTPVDGVVVTDTLADSLEFNPADITLDPIGSWTFLQNGNELTWTTDATFAPGPIVTITIPVTLKDPAVGPELPENPGEVPPLVPAENIENTACVEVSEFDIDPTNDCDTADVPTKAMQANAYVQCVNDVPYLYHNVQTTGSVAPGPITVTWTPDASVYPDATPIVMEIPWEERNGRTLWPYGVVNDEGISIGWPGWRLIQEGDVVGENGIVDIWENMVKDSKLESYAFADQFNPMTITFQVNPSQSVLAVYPQATPACEVQRDPTVEILKTSSVTEAKPGSSFDYTLSVTNSGLGAVEAVELFDEIPGDLKVTAITTDPAPAFPRWDDCEVTGKDSAGYGGTLHCVLNGMIGGTEPDAPDVVLAVTLNPASKKSSIDNTGEVCWNDLPEPPEVQPEGELSVLSAIDPELPVLCDDSTVTVKIPQAGAIASTGFAGAPLLWGAGGLLVAGALLIAAMMIRRRRAGESAE</sequence>
<keyword evidence="2" id="KW-0472">Membrane</keyword>